<accession>A0ABW2Y6V8</accession>
<sequence length="135" mass="14776">MTMNENNANTPDLSVPDHLMYSEDHVWIDTSVSPAVLGVTEYAVERLGDLVFIDLPDEGSEVRAGDEPVELESAKAISTMVVPVSGTIKYVNHAVSDDPEVINGDPYGEGWILKIELDDDEPELLDADGYKKVTE</sequence>
<gene>
    <name evidence="3 5" type="primary">gcvH</name>
    <name evidence="5" type="ORF">ACFQY8_00825</name>
</gene>
<dbReference type="InterPro" id="IPR002930">
    <property type="entry name" value="GCV_H"/>
</dbReference>
<dbReference type="CDD" id="cd06848">
    <property type="entry name" value="GCS_H"/>
    <property type="match status" value="1"/>
</dbReference>
<keyword evidence="2 3" id="KW-0450">Lipoyl</keyword>
<dbReference type="InterPro" id="IPR017453">
    <property type="entry name" value="GCV_H_sub"/>
</dbReference>
<dbReference type="InterPro" id="IPR011053">
    <property type="entry name" value="Single_hybrid_motif"/>
</dbReference>
<dbReference type="HAMAP" id="MF_00272">
    <property type="entry name" value="GcvH"/>
    <property type="match status" value="1"/>
</dbReference>
<dbReference type="Pfam" id="PF01597">
    <property type="entry name" value="GCV_H"/>
    <property type="match status" value="1"/>
</dbReference>
<dbReference type="InterPro" id="IPR033753">
    <property type="entry name" value="GCV_H/Fam206"/>
</dbReference>
<comment type="subunit">
    <text evidence="3">The glycine cleavage system is composed of four proteins: P, T, L and H.</text>
</comment>
<protein>
    <recommendedName>
        <fullName evidence="3">Glycine cleavage system H protein</fullName>
    </recommendedName>
</protein>
<evidence type="ECO:0000259" key="4">
    <source>
        <dbReference type="PROSITE" id="PS50968"/>
    </source>
</evidence>
<comment type="function">
    <text evidence="3">The glycine cleavage system catalyzes the degradation of glycine. The H protein shuttles the methylamine group of glycine from the P protein to the T protein.</text>
</comment>
<dbReference type="SUPFAM" id="SSF51230">
    <property type="entry name" value="Single hybrid motif"/>
    <property type="match status" value="1"/>
</dbReference>
<evidence type="ECO:0000256" key="2">
    <source>
        <dbReference type="ARBA" id="ARBA00022823"/>
    </source>
</evidence>
<dbReference type="PROSITE" id="PS50968">
    <property type="entry name" value="BIOTINYL_LIPOYL"/>
    <property type="match status" value="1"/>
</dbReference>
<comment type="similarity">
    <text evidence="1 3">Belongs to the GcvH family.</text>
</comment>
<dbReference type="NCBIfam" id="NF002270">
    <property type="entry name" value="PRK01202.1"/>
    <property type="match status" value="1"/>
</dbReference>
<dbReference type="InterPro" id="IPR000089">
    <property type="entry name" value="Biotin_lipoyl"/>
</dbReference>
<reference evidence="6" key="1">
    <citation type="journal article" date="2019" name="Int. J. Syst. Evol. Microbiol.">
        <title>The Global Catalogue of Microorganisms (GCM) 10K type strain sequencing project: providing services to taxonomists for standard genome sequencing and annotation.</title>
        <authorList>
            <consortium name="The Broad Institute Genomics Platform"/>
            <consortium name="The Broad Institute Genome Sequencing Center for Infectious Disease"/>
            <person name="Wu L."/>
            <person name="Ma J."/>
        </authorList>
    </citation>
    <scope>NUCLEOTIDE SEQUENCE [LARGE SCALE GENOMIC DNA]</scope>
    <source>
        <strain evidence="6">CCM 8604</strain>
    </source>
</reference>
<dbReference type="PANTHER" id="PTHR11715">
    <property type="entry name" value="GLYCINE CLEAVAGE SYSTEM H PROTEIN"/>
    <property type="match status" value="1"/>
</dbReference>
<evidence type="ECO:0000313" key="6">
    <source>
        <dbReference type="Proteomes" id="UP001597036"/>
    </source>
</evidence>
<evidence type="ECO:0000256" key="1">
    <source>
        <dbReference type="ARBA" id="ARBA00009249"/>
    </source>
</evidence>
<keyword evidence="6" id="KW-1185">Reference proteome</keyword>
<dbReference type="Gene3D" id="2.40.50.100">
    <property type="match status" value="1"/>
</dbReference>
<name>A0ABW2Y6V8_9BIFI</name>
<dbReference type="Proteomes" id="UP001597036">
    <property type="component" value="Unassembled WGS sequence"/>
</dbReference>
<organism evidence="5 6">
    <name type="scientific">Alloscardovia venturai</name>
    <dbReference type="NCBI Taxonomy" id="1769421"/>
    <lineage>
        <taxon>Bacteria</taxon>
        <taxon>Bacillati</taxon>
        <taxon>Actinomycetota</taxon>
        <taxon>Actinomycetes</taxon>
        <taxon>Bifidobacteriales</taxon>
        <taxon>Bifidobacteriaceae</taxon>
        <taxon>Alloscardovia</taxon>
    </lineage>
</organism>
<dbReference type="EMBL" id="JBHTHQ010000006">
    <property type="protein sequence ID" value="MFD0704301.1"/>
    <property type="molecule type" value="Genomic_DNA"/>
</dbReference>
<dbReference type="PANTHER" id="PTHR11715:SF3">
    <property type="entry name" value="GLYCINE CLEAVAGE SYSTEM H PROTEIN-RELATED"/>
    <property type="match status" value="1"/>
</dbReference>
<evidence type="ECO:0000313" key="5">
    <source>
        <dbReference type="EMBL" id="MFD0704301.1"/>
    </source>
</evidence>
<feature type="modified residue" description="N6-lipoyllysine" evidence="3">
    <location>
        <position position="75"/>
    </location>
</feature>
<dbReference type="RefSeq" id="WP_377937691.1">
    <property type="nucleotide sequence ID" value="NZ_JBHTHQ010000006.1"/>
</dbReference>
<comment type="caution">
    <text evidence="5">The sequence shown here is derived from an EMBL/GenBank/DDBJ whole genome shotgun (WGS) entry which is preliminary data.</text>
</comment>
<proteinExistence type="inferred from homology"/>
<dbReference type="NCBIfam" id="TIGR00527">
    <property type="entry name" value="gcvH"/>
    <property type="match status" value="1"/>
</dbReference>
<feature type="domain" description="Lipoyl-binding" evidence="4">
    <location>
        <begin position="34"/>
        <end position="116"/>
    </location>
</feature>
<evidence type="ECO:0000256" key="3">
    <source>
        <dbReference type="HAMAP-Rule" id="MF_00272"/>
    </source>
</evidence>
<comment type="cofactor">
    <cofactor evidence="3">
        <name>(R)-lipoate</name>
        <dbReference type="ChEBI" id="CHEBI:83088"/>
    </cofactor>
    <text evidence="3">Binds 1 lipoyl cofactor covalently.</text>
</comment>